<feature type="domain" description="Response regulatory" evidence="2">
    <location>
        <begin position="5"/>
        <end position="126"/>
    </location>
</feature>
<dbReference type="Proteomes" id="UP001597532">
    <property type="component" value="Unassembled WGS sequence"/>
</dbReference>
<proteinExistence type="predicted"/>
<dbReference type="SUPFAM" id="SSF52172">
    <property type="entry name" value="CheY-like"/>
    <property type="match status" value="1"/>
</dbReference>
<dbReference type="RefSeq" id="WP_251805554.1">
    <property type="nucleotide sequence ID" value="NZ_CP166679.1"/>
</dbReference>
<dbReference type="EMBL" id="JBHUOK010000030">
    <property type="protein sequence ID" value="MFD2790436.1"/>
    <property type="molecule type" value="Genomic_DNA"/>
</dbReference>
<protein>
    <submittedName>
        <fullName evidence="3">Response regulator</fullName>
    </submittedName>
</protein>
<organism evidence="3 4">
    <name type="scientific">Arenibacter antarcticus</name>
    <dbReference type="NCBI Taxonomy" id="2040469"/>
    <lineage>
        <taxon>Bacteria</taxon>
        <taxon>Pseudomonadati</taxon>
        <taxon>Bacteroidota</taxon>
        <taxon>Flavobacteriia</taxon>
        <taxon>Flavobacteriales</taxon>
        <taxon>Flavobacteriaceae</taxon>
        <taxon>Arenibacter</taxon>
    </lineage>
</organism>
<sequence length="146" mass="16786">MSENYIFLADDDEDDRMLFSEALEEQCPNASILTFDNGVDLMANLLNKDQHLPDVIFLDLNMPMMNGEECLNDIRMEPKLANIPVIIYSTSLDPQQVETLRINGANRYLKKPENFNKLKLTLDRAIKSVLNKENEIASDLEFVVKY</sequence>
<name>A0ABW5VKF7_9FLAO</name>
<evidence type="ECO:0000259" key="2">
    <source>
        <dbReference type="PROSITE" id="PS50110"/>
    </source>
</evidence>
<dbReference type="InterPro" id="IPR052893">
    <property type="entry name" value="TCS_response_regulator"/>
</dbReference>
<dbReference type="PANTHER" id="PTHR44520:SF2">
    <property type="entry name" value="RESPONSE REGULATOR RCP1"/>
    <property type="match status" value="1"/>
</dbReference>
<dbReference type="PANTHER" id="PTHR44520">
    <property type="entry name" value="RESPONSE REGULATOR RCP1-RELATED"/>
    <property type="match status" value="1"/>
</dbReference>
<dbReference type="PROSITE" id="PS50110">
    <property type="entry name" value="RESPONSE_REGULATORY"/>
    <property type="match status" value="1"/>
</dbReference>
<comment type="caution">
    <text evidence="3">The sequence shown here is derived from an EMBL/GenBank/DDBJ whole genome shotgun (WGS) entry which is preliminary data.</text>
</comment>
<dbReference type="Pfam" id="PF00072">
    <property type="entry name" value="Response_reg"/>
    <property type="match status" value="1"/>
</dbReference>
<dbReference type="InterPro" id="IPR001789">
    <property type="entry name" value="Sig_transdc_resp-reg_receiver"/>
</dbReference>
<dbReference type="InterPro" id="IPR011006">
    <property type="entry name" value="CheY-like_superfamily"/>
</dbReference>
<reference evidence="4" key="1">
    <citation type="journal article" date="2019" name="Int. J. Syst. Evol. Microbiol.">
        <title>The Global Catalogue of Microorganisms (GCM) 10K type strain sequencing project: providing services to taxonomists for standard genome sequencing and annotation.</title>
        <authorList>
            <consortium name="The Broad Institute Genomics Platform"/>
            <consortium name="The Broad Institute Genome Sequencing Center for Infectious Disease"/>
            <person name="Wu L."/>
            <person name="Ma J."/>
        </authorList>
    </citation>
    <scope>NUCLEOTIDE SEQUENCE [LARGE SCALE GENOMIC DNA]</scope>
    <source>
        <strain evidence="4">KCTC 52924</strain>
    </source>
</reference>
<evidence type="ECO:0000313" key="4">
    <source>
        <dbReference type="Proteomes" id="UP001597532"/>
    </source>
</evidence>
<feature type="modified residue" description="4-aspartylphosphate" evidence="1">
    <location>
        <position position="59"/>
    </location>
</feature>
<keyword evidence="1" id="KW-0597">Phosphoprotein</keyword>
<accession>A0ABW5VKF7</accession>
<evidence type="ECO:0000256" key="1">
    <source>
        <dbReference type="PROSITE-ProRule" id="PRU00169"/>
    </source>
</evidence>
<gene>
    <name evidence="3" type="ORF">ACFS1K_11735</name>
</gene>
<keyword evidence="4" id="KW-1185">Reference proteome</keyword>
<dbReference type="SMART" id="SM00448">
    <property type="entry name" value="REC"/>
    <property type="match status" value="1"/>
</dbReference>
<dbReference type="Gene3D" id="3.40.50.2300">
    <property type="match status" value="1"/>
</dbReference>
<evidence type="ECO:0000313" key="3">
    <source>
        <dbReference type="EMBL" id="MFD2790436.1"/>
    </source>
</evidence>